<dbReference type="Pfam" id="PF12850">
    <property type="entry name" value="Metallophos_2"/>
    <property type="match status" value="1"/>
</dbReference>
<protein>
    <recommendedName>
        <fullName evidence="4">Phosphoesterase</fullName>
        <ecNumber evidence="4">3.1.4.-</ecNumber>
    </recommendedName>
</protein>
<name>A0A2V2YXW1_9BACL</name>
<dbReference type="InterPro" id="IPR024654">
    <property type="entry name" value="Calcineurin-like_PHP_lpxH"/>
</dbReference>
<dbReference type="NCBIfam" id="TIGR00040">
    <property type="entry name" value="yfcE"/>
    <property type="match status" value="1"/>
</dbReference>
<organism evidence="6 7">
    <name type="scientific">Paenibacillus cellulosilyticus</name>
    <dbReference type="NCBI Taxonomy" id="375489"/>
    <lineage>
        <taxon>Bacteria</taxon>
        <taxon>Bacillati</taxon>
        <taxon>Bacillota</taxon>
        <taxon>Bacilli</taxon>
        <taxon>Bacillales</taxon>
        <taxon>Paenibacillaceae</taxon>
        <taxon>Paenibacillus</taxon>
    </lineage>
</organism>
<dbReference type="PANTHER" id="PTHR11124">
    <property type="entry name" value="VACUOLAR SORTING PROTEIN VPS29"/>
    <property type="match status" value="1"/>
</dbReference>
<dbReference type="Gene3D" id="3.60.21.10">
    <property type="match status" value="1"/>
</dbReference>
<proteinExistence type="inferred from homology"/>
<dbReference type="InterPro" id="IPR020935">
    <property type="entry name" value="PdiEstase_YfcE_CS"/>
</dbReference>
<sequence>MLKVVVVSDTHMPRMAKKLPERLVEALKKADVILHAGDWTDVSVVTMLRKYAPVYGICGNNDGPELVRMLGLRRIVTLEGVRIGIVHGHGQGKREETESRAFRAFEPGEVDVIVFGHSHIPLHKQRDGVLLFNPGSPTDRRRSTHYAFGLFTIHEGRLTAEHVKYLNK</sequence>
<dbReference type="EMBL" id="QGTQ01000003">
    <property type="protein sequence ID" value="PWW06582.1"/>
    <property type="molecule type" value="Genomic_DNA"/>
</dbReference>
<gene>
    <name evidence="6" type="ORF">DFQ01_103486</name>
</gene>
<dbReference type="AlphaFoldDB" id="A0A2V2YXW1"/>
<comment type="similarity">
    <text evidence="1 4">Belongs to the metallophosphoesterase superfamily. YfcE family.</text>
</comment>
<comment type="cofactor">
    <cofactor evidence="4">
        <name>a divalent metal cation</name>
        <dbReference type="ChEBI" id="CHEBI:60240"/>
    </cofactor>
</comment>
<dbReference type="Proteomes" id="UP000246635">
    <property type="component" value="Unassembled WGS sequence"/>
</dbReference>
<keyword evidence="2 4" id="KW-0479">Metal-binding</keyword>
<dbReference type="EC" id="3.1.4.-" evidence="4"/>
<evidence type="ECO:0000256" key="4">
    <source>
        <dbReference type="RuleBase" id="RU362039"/>
    </source>
</evidence>
<dbReference type="InterPro" id="IPR029052">
    <property type="entry name" value="Metallo-depent_PP-like"/>
</dbReference>
<keyword evidence="3" id="KW-0378">Hydrolase</keyword>
<evidence type="ECO:0000256" key="3">
    <source>
        <dbReference type="ARBA" id="ARBA00022801"/>
    </source>
</evidence>
<dbReference type="InterPro" id="IPR000979">
    <property type="entry name" value="Phosphodiesterase_MJ0936/Vps29"/>
</dbReference>
<reference evidence="6 7" key="1">
    <citation type="submission" date="2018-05" db="EMBL/GenBank/DDBJ databases">
        <title>Genomic Encyclopedia of Type Strains, Phase III (KMG-III): the genomes of soil and plant-associated and newly described type strains.</title>
        <authorList>
            <person name="Whitman W."/>
        </authorList>
    </citation>
    <scope>NUCLEOTIDE SEQUENCE [LARGE SCALE GENOMIC DNA]</scope>
    <source>
        <strain evidence="6 7">CECT 5696</strain>
    </source>
</reference>
<dbReference type="SUPFAM" id="SSF56300">
    <property type="entry name" value="Metallo-dependent phosphatases"/>
    <property type="match status" value="1"/>
</dbReference>
<evidence type="ECO:0000256" key="1">
    <source>
        <dbReference type="ARBA" id="ARBA00008950"/>
    </source>
</evidence>
<accession>A0A2V2YXW1</accession>
<evidence type="ECO:0000313" key="6">
    <source>
        <dbReference type="EMBL" id="PWW06582.1"/>
    </source>
</evidence>
<evidence type="ECO:0000259" key="5">
    <source>
        <dbReference type="Pfam" id="PF12850"/>
    </source>
</evidence>
<dbReference type="PROSITE" id="PS01269">
    <property type="entry name" value="UPF0025"/>
    <property type="match status" value="1"/>
</dbReference>
<keyword evidence="7" id="KW-1185">Reference proteome</keyword>
<dbReference type="GO" id="GO:0016787">
    <property type="term" value="F:hydrolase activity"/>
    <property type="evidence" value="ECO:0007669"/>
    <property type="project" value="UniProtKB-UniRule"/>
</dbReference>
<evidence type="ECO:0000313" key="7">
    <source>
        <dbReference type="Proteomes" id="UP000246635"/>
    </source>
</evidence>
<dbReference type="GO" id="GO:0046872">
    <property type="term" value="F:metal ion binding"/>
    <property type="evidence" value="ECO:0007669"/>
    <property type="project" value="UniProtKB-KW"/>
</dbReference>
<feature type="domain" description="Calcineurin-like phosphoesterase" evidence="5">
    <location>
        <begin position="2"/>
        <end position="155"/>
    </location>
</feature>
<evidence type="ECO:0000256" key="2">
    <source>
        <dbReference type="ARBA" id="ARBA00022723"/>
    </source>
</evidence>
<comment type="caution">
    <text evidence="6">The sequence shown here is derived from an EMBL/GenBank/DDBJ whole genome shotgun (WGS) entry which is preliminary data.</text>
</comment>